<dbReference type="InterPro" id="IPR008271">
    <property type="entry name" value="Ser/Thr_kinase_AS"/>
</dbReference>
<dbReference type="EMBL" id="LR899605">
    <property type="protein sequence ID" value="CAD7241034.1"/>
    <property type="molecule type" value="Genomic_DNA"/>
</dbReference>
<gene>
    <name evidence="10" type="ORF">DSTB1V02_LOCUS1036</name>
</gene>
<feature type="region of interest" description="Disordered" evidence="8">
    <location>
        <begin position="188"/>
        <end position="221"/>
    </location>
</feature>
<dbReference type="Pfam" id="PF00069">
    <property type="entry name" value="Pkinase"/>
    <property type="match status" value="1"/>
</dbReference>
<dbReference type="GO" id="GO:0005524">
    <property type="term" value="F:ATP binding"/>
    <property type="evidence" value="ECO:0007669"/>
    <property type="project" value="UniProtKB-UniRule"/>
</dbReference>
<keyword evidence="2" id="KW-0808">Transferase</keyword>
<feature type="region of interest" description="Disordered" evidence="8">
    <location>
        <begin position="391"/>
        <end position="410"/>
    </location>
</feature>
<dbReference type="PROSITE" id="PS00108">
    <property type="entry name" value="PROTEIN_KINASE_ST"/>
    <property type="match status" value="1"/>
</dbReference>
<dbReference type="GO" id="GO:0004674">
    <property type="term" value="F:protein serine/threonine kinase activity"/>
    <property type="evidence" value="ECO:0007669"/>
    <property type="project" value="UniProtKB-KW"/>
</dbReference>
<evidence type="ECO:0000256" key="2">
    <source>
        <dbReference type="ARBA" id="ARBA00022679"/>
    </source>
</evidence>
<feature type="compositionally biased region" description="Low complexity" evidence="8">
    <location>
        <begin position="121"/>
        <end position="155"/>
    </location>
</feature>
<evidence type="ECO:0000256" key="4">
    <source>
        <dbReference type="ARBA" id="ARBA00022777"/>
    </source>
</evidence>
<evidence type="ECO:0000256" key="7">
    <source>
        <dbReference type="PROSITE-ProRule" id="PRU10141"/>
    </source>
</evidence>
<evidence type="ECO:0000313" key="10">
    <source>
        <dbReference type="EMBL" id="CAD7241034.1"/>
    </source>
</evidence>
<keyword evidence="4" id="KW-0418">Kinase</keyword>
<comment type="similarity">
    <text evidence="6">Belongs to the protein kinase superfamily. CMGC Ser/Thr protein kinase family. Lammer subfamily.</text>
</comment>
<evidence type="ECO:0000259" key="9">
    <source>
        <dbReference type="PROSITE" id="PS50011"/>
    </source>
</evidence>
<keyword evidence="1" id="KW-0723">Serine/threonine-protein kinase</keyword>
<dbReference type="PANTHER" id="PTHR45646">
    <property type="entry name" value="SERINE/THREONINE-PROTEIN KINASE DOA-RELATED"/>
    <property type="match status" value="1"/>
</dbReference>
<accession>A0A7R8ZXY1</accession>
<reference evidence="10" key="1">
    <citation type="submission" date="2020-11" db="EMBL/GenBank/DDBJ databases">
        <authorList>
            <person name="Tran Van P."/>
        </authorList>
    </citation>
    <scope>NUCLEOTIDE SEQUENCE</scope>
</reference>
<dbReference type="PANTHER" id="PTHR45646:SF11">
    <property type="entry name" value="SERINE_THREONINE-PROTEIN KINASE DOA"/>
    <property type="match status" value="1"/>
</dbReference>
<protein>
    <recommendedName>
        <fullName evidence="9">Protein kinase domain-containing protein</fullName>
    </recommendedName>
</protein>
<keyword evidence="3 7" id="KW-0547">Nucleotide-binding</keyword>
<evidence type="ECO:0000256" key="3">
    <source>
        <dbReference type="ARBA" id="ARBA00022741"/>
    </source>
</evidence>
<feature type="region of interest" description="Disordered" evidence="8">
    <location>
        <begin position="454"/>
        <end position="479"/>
    </location>
</feature>
<keyword evidence="11" id="KW-1185">Reference proteome</keyword>
<dbReference type="PROSITE" id="PS50011">
    <property type="entry name" value="PROTEIN_KINASE_DOM"/>
    <property type="match status" value="1"/>
</dbReference>
<dbReference type="FunFam" id="1.10.510.10:FF:000145">
    <property type="entry name" value="Dual specificity protein kinase CLK2"/>
    <property type="match status" value="1"/>
</dbReference>
<feature type="domain" description="Protein kinase" evidence="9">
    <location>
        <begin position="713"/>
        <end position="1027"/>
    </location>
</feature>
<feature type="region of interest" description="Disordered" evidence="8">
    <location>
        <begin position="541"/>
        <end position="606"/>
    </location>
</feature>
<dbReference type="GO" id="GO:0043484">
    <property type="term" value="P:regulation of RNA splicing"/>
    <property type="evidence" value="ECO:0007669"/>
    <property type="project" value="TreeGrafter"/>
</dbReference>
<feature type="compositionally biased region" description="Basic and acidic residues" evidence="8">
    <location>
        <begin position="397"/>
        <end position="409"/>
    </location>
</feature>
<feature type="binding site" evidence="7">
    <location>
        <position position="742"/>
    </location>
    <ligand>
        <name>ATP</name>
        <dbReference type="ChEBI" id="CHEBI:30616"/>
    </ligand>
</feature>
<evidence type="ECO:0000256" key="6">
    <source>
        <dbReference type="ARBA" id="ARBA00037966"/>
    </source>
</evidence>
<feature type="compositionally biased region" description="Basic and acidic residues" evidence="8">
    <location>
        <begin position="454"/>
        <end position="473"/>
    </location>
</feature>
<feature type="compositionally biased region" description="Basic residues" evidence="8">
    <location>
        <begin position="554"/>
        <end position="563"/>
    </location>
</feature>
<feature type="region of interest" description="Disordered" evidence="8">
    <location>
        <begin position="28"/>
        <end position="57"/>
    </location>
</feature>
<dbReference type="CDD" id="cd14134">
    <property type="entry name" value="PKc_CLK"/>
    <property type="match status" value="1"/>
</dbReference>
<dbReference type="AlphaFoldDB" id="A0A7R8ZXY1"/>
<dbReference type="InterPro" id="IPR051175">
    <property type="entry name" value="CLK_kinases"/>
</dbReference>
<dbReference type="Proteomes" id="UP000677054">
    <property type="component" value="Unassembled WGS sequence"/>
</dbReference>
<dbReference type="Gene3D" id="1.10.510.10">
    <property type="entry name" value="Transferase(Phosphotransferase) domain 1"/>
    <property type="match status" value="1"/>
</dbReference>
<sequence length="1060" mass="120118">MESRRSGEYGYLGHTGYGSSYRAKPIGLNSGMGLSSSTRSSATTSSPHPLMPSTSYETTLSAGKGYTVRHFPTSLTSLRSGSLRSGYSSSSSKYDAAYRSIPTAYPASDYSPLYTPEYSRSRYTPSTTPTPTPSRRTSLNSVSSSTGVSGVTASAATNPGGGSYSFWDWYSKRGDNFRIGRSYQDTQYGAQKSLSSGSVPSGDSGHHRRGNLSSHKSGSFFTLKEDKENDLNFDEVEEDQSITNSSYGSKAKRLSKSNVCDQEGTSGSIFTHIHSHGIGKNHSNVLTERHDFNTEGRPKNDKFYDKYDGRNDIQSHDALQDTHLVMEVKSKKQDPYGKACKSASSDLDSVSGDAKCNHAPIDMKPTLQKQLSFPNSYYQATLNYPSTGSTGVASSIHRPEEVSYPRKNSESFSQQSVKDIHQYHFHALFEGSRYPKRRNTFALSDHLSLWYHERERQKPAESKEQSLKDEKKDHHQRGAYSIDDRYGDSWFGKYYNQRNWYSSSLGHGSEVTSKTNFVVSPVSEWNGNSVSNCGSSEKLKPIASEVSGSTPIKEKRRKQRSKSRPLSSGSKTPCNEIATHGLNMNGEVQKQADKPEESDRDKSRKEIQGLIDKYTQWKEEYLYGKIHKAELEGPSEVSELKPPPQSEYQLSPKYMHYITGKFDEEVPADLPPLNIPPPLIPSVPMDSSRAPSIEDDDDGHLIYRIGDVLQERYKVLATLGEGTFGKVVRVKDLHTDRVVAIKIIKNVEKYREAAKLEINVLETLTKKDPEGNHLCVKMLGWFDYHGHMCLVFEILGLSVFDFLKDNQYQPYPMEQVRHISYQLCYAVKFLHDNKLTHTDLKPENILFVDSDYEISYSSKKKREYRRVKNTDVKLIDFGSATFDHEHHSTVVSTRHYRSPEVLLELGWSQPCDVWSVGCILFELYLGITLFQTHDNREHLAMMEHILGPIPYRAAKKTRTKYFHHGKLDFDERSSGARYVRDNCKPLRKYQLNDDDDTNQLFDLISRMLDYDPQTRLSLGDALKHPFFDKILPEKRLGEDRKRFNCEGDAQRESRSHSLSR</sequence>
<dbReference type="OrthoDB" id="283111at2759"/>
<keyword evidence="5 7" id="KW-0067">ATP-binding</keyword>
<feature type="compositionally biased region" description="Low complexity" evidence="8">
    <location>
        <begin position="35"/>
        <end position="46"/>
    </location>
</feature>
<proteinExistence type="inferred from homology"/>
<dbReference type="InterPro" id="IPR000719">
    <property type="entry name" value="Prot_kinase_dom"/>
</dbReference>
<feature type="region of interest" description="Disordered" evidence="8">
    <location>
        <begin position="115"/>
        <end position="155"/>
    </location>
</feature>
<dbReference type="InterPro" id="IPR017441">
    <property type="entry name" value="Protein_kinase_ATP_BS"/>
</dbReference>
<organism evidence="10">
    <name type="scientific">Darwinula stevensoni</name>
    <dbReference type="NCBI Taxonomy" id="69355"/>
    <lineage>
        <taxon>Eukaryota</taxon>
        <taxon>Metazoa</taxon>
        <taxon>Ecdysozoa</taxon>
        <taxon>Arthropoda</taxon>
        <taxon>Crustacea</taxon>
        <taxon>Oligostraca</taxon>
        <taxon>Ostracoda</taxon>
        <taxon>Podocopa</taxon>
        <taxon>Podocopida</taxon>
        <taxon>Darwinulocopina</taxon>
        <taxon>Darwinuloidea</taxon>
        <taxon>Darwinulidae</taxon>
        <taxon>Darwinula</taxon>
    </lineage>
</organism>
<evidence type="ECO:0000313" key="11">
    <source>
        <dbReference type="Proteomes" id="UP000677054"/>
    </source>
</evidence>
<dbReference type="SMART" id="SM00220">
    <property type="entry name" value="S_TKc"/>
    <property type="match status" value="1"/>
</dbReference>
<feature type="compositionally biased region" description="Polar residues" evidence="8">
    <location>
        <begin position="211"/>
        <end position="220"/>
    </location>
</feature>
<dbReference type="InterPro" id="IPR011009">
    <property type="entry name" value="Kinase-like_dom_sf"/>
</dbReference>
<feature type="compositionally biased region" description="Low complexity" evidence="8">
    <location>
        <begin position="193"/>
        <end position="203"/>
    </location>
</feature>
<feature type="compositionally biased region" description="Basic and acidic residues" evidence="8">
    <location>
        <begin position="590"/>
        <end position="606"/>
    </location>
</feature>
<dbReference type="SUPFAM" id="SSF56112">
    <property type="entry name" value="Protein kinase-like (PK-like)"/>
    <property type="match status" value="1"/>
</dbReference>
<name>A0A7R8ZXY1_9CRUS</name>
<evidence type="ECO:0000256" key="5">
    <source>
        <dbReference type="ARBA" id="ARBA00022840"/>
    </source>
</evidence>
<dbReference type="Gene3D" id="3.30.200.20">
    <property type="entry name" value="Phosphorylase Kinase, domain 1"/>
    <property type="match status" value="1"/>
</dbReference>
<evidence type="ECO:0000256" key="8">
    <source>
        <dbReference type="SAM" id="MobiDB-lite"/>
    </source>
</evidence>
<dbReference type="EMBL" id="CAJPEV010000088">
    <property type="protein sequence ID" value="CAG0880366.1"/>
    <property type="molecule type" value="Genomic_DNA"/>
</dbReference>
<evidence type="ECO:0000256" key="1">
    <source>
        <dbReference type="ARBA" id="ARBA00022527"/>
    </source>
</evidence>
<dbReference type="PROSITE" id="PS00107">
    <property type="entry name" value="PROTEIN_KINASE_ATP"/>
    <property type="match status" value="1"/>
</dbReference>
<dbReference type="GO" id="GO:0005634">
    <property type="term" value="C:nucleus"/>
    <property type="evidence" value="ECO:0007669"/>
    <property type="project" value="TreeGrafter"/>
</dbReference>